<dbReference type="PANTHER" id="PTHR42999:SF1">
    <property type="entry name" value="PENTAPEPTIDE REPEAT-CONTAINING PROTEIN"/>
    <property type="match status" value="1"/>
</dbReference>
<dbReference type="Gene3D" id="2.160.20.80">
    <property type="entry name" value="E3 ubiquitin-protein ligase SopA"/>
    <property type="match status" value="1"/>
</dbReference>
<dbReference type="InterPro" id="IPR052949">
    <property type="entry name" value="PA_immunity-related"/>
</dbReference>
<evidence type="ECO:0000313" key="1">
    <source>
        <dbReference type="EMBL" id="MFD2697003.1"/>
    </source>
</evidence>
<accession>A0ABW5SCH2</accession>
<dbReference type="InterPro" id="IPR001646">
    <property type="entry name" value="5peptide_repeat"/>
</dbReference>
<dbReference type="EMBL" id="JBHULZ010000023">
    <property type="protein sequence ID" value="MFD2697003.1"/>
    <property type="molecule type" value="Genomic_DNA"/>
</dbReference>
<dbReference type="PANTHER" id="PTHR42999">
    <property type="entry name" value="ANTIBIOTIC RESISTANCE PROTEIN MCBG"/>
    <property type="match status" value="1"/>
</dbReference>
<proteinExistence type="predicted"/>
<dbReference type="SUPFAM" id="SSF141571">
    <property type="entry name" value="Pentapeptide repeat-like"/>
    <property type="match status" value="1"/>
</dbReference>
<dbReference type="RefSeq" id="WP_379044070.1">
    <property type="nucleotide sequence ID" value="NZ_JBHULZ010000023.1"/>
</dbReference>
<dbReference type="Proteomes" id="UP001597357">
    <property type="component" value="Unassembled WGS sequence"/>
</dbReference>
<reference evidence="2" key="1">
    <citation type="journal article" date="2019" name="Int. J. Syst. Evol. Microbiol.">
        <title>The Global Catalogue of Microorganisms (GCM) 10K type strain sequencing project: providing services to taxonomists for standard genome sequencing and annotation.</title>
        <authorList>
            <consortium name="The Broad Institute Genomics Platform"/>
            <consortium name="The Broad Institute Genome Sequencing Center for Infectious Disease"/>
            <person name="Wu L."/>
            <person name="Ma J."/>
        </authorList>
    </citation>
    <scope>NUCLEOTIDE SEQUENCE [LARGE SCALE GENOMIC DNA]</scope>
    <source>
        <strain evidence="2">KCTC 42255</strain>
    </source>
</reference>
<sequence length="187" mass="21779">MKTDYYYDQEFTRIGCLAPGEYEQCRFEHCDFFEKDLSKMQFIDCHFEHCNFSMARLNKTLFREAFFKHCKMLGLQFNTCEPFGLSVSFAHCQLDHSSFYQSKLKQTIFDHCNLSAVDFTEADLTQAVFAHCDLSQARFERSQLSQADFRTAQHYQINPNLNTLKKAKFSLDGVAGLLAEWEIVLAP</sequence>
<keyword evidence="2" id="KW-1185">Reference proteome</keyword>
<dbReference type="Pfam" id="PF13599">
    <property type="entry name" value="Pentapeptide_4"/>
    <property type="match status" value="2"/>
</dbReference>
<organism evidence="1 2">
    <name type="scientific">Mesonia sediminis</name>
    <dbReference type="NCBI Taxonomy" id="1703946"/>
    <lineage>
        <taxon>Bacteria</taxon>
        <taxon>Pseudomonadati</taxon>
        <taxon>Bacteroidota</taxon>
        <taxon>Flavobacteriia</taxon>
        <taxon>Flavobacteriales</taxon>
        <taxon>Flavobacteriaceae</taxon>
        <taxon>Mesonia</taxon>
    </lineage>
</organism>
<evidence type="ECO:0000313" key="2">
    <source>
        <dbReference type="Proteomes" id="UP001597357"/>
    </source>
</evidence>
<gene>
    <name evidence="1" type="ORF">ACFSQ0_03290</name>
</gene>
<protein>
    <submittedName>
        <fullName evidence="1">Pentapeptide repeat-containing protein</fullName>
    </submittedName>
</protein>
<comment type="caution">
    <text evidence="1">The sequence shown here is derived from an EMBL/GenBank/DDBJ whole genome shotgun (WGS) entry which is preliminary data.</text>
</comment>
<name>A0ABW5SCH2_9FLAO</name>